<dbReference type="Proteomes" id="UP001239213">
    <property type="component" value="Unassembled WGS sequence"/>
</dbReference>
<name>A0AAI9XRP0_9PEZI</name>
<comment type="caution">
    <text evidence="1">The sequence shown here is derived from an EMBL/GenBank/DDBJ whole genome shotgun (WGS) entry which is preliminary data.</text>
</comment>
<dbReference type="AlphaFoldDB" id="A0AAI9XRP0"/>
<reference evidence="1" key="1">
    <citation type="submission" date="2016-11" db="EMBL/GenBank/DDBJ databases">
        <title>The genome sequence of Colletotrichum cuscutae.</title>
        <authorList>
            <person name="Baroncelli R."/>
        </authorList>
    </citation>
    <scope>NUCLEOTIDE SEQUENCE</scope>
    <source>
        <strain evidence="1">IMI 304802</strain>
    </source>
</reference>
<proteinExistence type="predicted"/>
<protein>
    <submittedName>
        <fullName evidence="1">Uncharacterized protein</fullName>
    </submittedName>
</protein>
<accession>A0AAI9XRP0</accession>
<keyword evidence="2" id="KW-1185">Reference proteome</keyword>
<dbReference type="EMBL" id="MPDP01000282">
    <property type="protein sequence ID" value="KAK1457151.1"/>
    <property type="molecule type" value="Genomic_DNA"/>
</dbReference>
<gene>
    <name evidence="1" type="ORF">CCUS01_01618</name>
</gene>
<organism evidence="1 2">
    <name type="scientific">Colletotrichum cuscutae</name>
    <dbReference type="NCBI Taxonomy" id="1209917"/>
    <lineage>
        <taxon>Eukaryota</taxon>
        <taxon>Fungi</taxon>
        <taxon>Dikarya</taxon>
        <taxon>Ascomycota</taxon>
        <taxon>Pezizomycotina</taxon>
        <taxon>Sordariomycetes</taxon>
        <taxon>Hypocreomycetidae</taxon>
        <taxon>Glomerellales</taxon>
        <taxon>Glomerellaceae</taxon>
        <taxon>Colletotrichum</taxon>
        <taxon>Colletotrichum acutatum species complex</taxon>
    </lineage>
</organism>
<sequence>MDVAPIVPTLPWYLTVPTVPDLGDWGSVPPLLPCPSPAACHAYRVLDLDPSSTALALLCSSPPDQDGPAELSAPVKLRLDAKVDRPTPIQQGYAALPTSNGTLRRHIASVEPNVESFARC</sequence>
<evidence type="ECO:0000313" key="2">
    <source>
        <dbReference type="Proteomes" id="UP001239213"/>
    </source>
</evidence>
<evidence type="ECO:0000313" key="1">
    <source>
        <dbReference type="EMBL" id="KAK1457151.1"/>
    </source>
</evidence>